<evidence type="ECO:0000256" key="4">
    <source>
        <dbReference type="SAM" id="MobiDB-lite"/>
    </source>
</evidence>
<dbReference type="PANTHER" id="PTHR46983">
    <property type="entry name" value="CYSTEINE AND HISTIDINE-RICH DOMAIN-CONTAINING PROTEIN 1"/>
    <property type="match status" value="1"/>
</dbReference>
<comment type="caution">
    <text evidence="7">The sequence shown here is derived from an EMBL/GenBank/DDBJ whole genome shotgun (WGS) entry which is preliminary data.</text>
</comment>
<dbReference type="EMBL" id="JAIZAY010000016">
    <property type="protein sequence ID" value="KAJ8027357.1"/>
    <property type="molecule type" value="Genomic_DNA"/>
</dbReference>
<feature type="domain" description="CHORD" evidence="6">
    <location>
        <begin position="153"/>
        <end position="212"/>
    </location>
</feature>
<evidence type="ECO:0000313" key="7">
    <source>
        <dbReference type="EMBL" id="KAJ8027357.1"/>
    </source>
</evidence>
<dbReference type="InterPro" id="IPR007052">
    <property type="entry name" value="CS_dom"/>
</dbReference>
<evidence type="ECO:0000259" key="5">
    <source>
        <dbReference type="PROSITE" id="PS51203"/>
    </source>
</evidence>
<dbReference type="PROSITE" id="PS51203">
    <property type="entry name" value="CS"/>
    <property type="match status" value="1"/>
</dbReference>
<feature type="compositionally biased region" description="Basic and acidic residues" evidence="4">
    <location>
        <begin position="62"/>
        <end position="72"/>
    </location>
</feature>
<feature type="region of interest" description="Disordered" evidence="4">
    <location>
        <begin position="55"/>
        <end position="114"/>
    </location>
</feature>
<dbReference type="AlphaFoldDB" id="A0A9Q1GVE7"/>
<proteinExistence type="predicted"/>
<dbReference type="Pfam" id="PF04968">
    <property type="entry name" value="CHORD"/>
    <property type="match status" value="2"/>
</dbReference>
<organism evidence="7 8">
    <name type="scientific">Holothuria leucospilota</name>
    <name type="common">Black long sea cucumber</name>
    <name type="synonym">Mertensiothuria leucospilota</name>
    <dbReference type="NCBI Taxonomy" id="206669"/>
    <lineage>
        <taxon>Eukaryota</taxon>
        <taxon>Metazoa</taxon>
        <taxon>Echinodermata</taxon>
        <taxon>Eleutherozoa</taxon>
        <taxon>Echinozoa</taxon>
        <taxon>Holothuroidea</taxon>
        <taxon>Aspidochirotacea</taxon>
        <taxon>Aspidochirotida</taxon>
        <taxon>Holothuriidae</taxon>
        <taxon>Holothuria</taxon>
    </lineage>
</organism>
<evidence type="ECO:0000256" key="1">
    <source>
        <dbReference type="ARBA" id="ARBA00022723"/>
    </source>
</evidence>
<feature type="compositionally biased region" description="Acidic residues" evidence="4">
    <location>
        <begin position="81"/>
        <end position="90"/>
    </location>
</feature>
<evidence type="ECO:0000256" key="2">
    <source>
        <dbReference type="ARBA" id="ARBA00022737"/>
    </source>
</evidence>
<dbReference type="PANTHER" id="PTHR46983:SF3">
    <property type="entry name" value="CHPADIPLOID STATE MAINTENANCE PROTEIN CHPA"/>
    <property type="match status" value="1"/>
</dbReference>
<dbReference type="Proteomes" id="UP001152320">
    <property type="component" value="Chromosome 16"/>
</dbReference>
<keyword evidence="8" id="KW-1185">Reference proteome</keyword>
<evidence type="ECO:0000259" key="6">
    <source>
        <dbReference type="PROSITE" id="PS51401"/>
    </source>
</evidence>
<gene>
    <name evidence="7" type="ORF">HOLleu_32483</name>
</gene>
<name>A0A9Q1GVE7_HOLLE</name>
<reference evidence="7" key="1">
    <citation type="submission" date="2021-10" db="EMBL/GenBank/DDBJ databases">
        <title>Tropical sea cucumber genome reveals ecological adaptation and Cuvierian tubules defense mechanism.</title>
        <authorList>
            <person name="Chen T."/>
        </authorList>
    </citation>
    <scope>NUCLEOTIDE SEQUENCE</scope>
    <source>
        <strain evidence="7">Nanhai2018</strain>
        <tissue evidence="7">Muscle</tissue>
    </source>
</reference>
<dbReference type="Pfam" id="PF04969">
    <property type="entry name" value="CS"/>
    <property type="match status" value="1"/>
</dbReference>
<dbReference type="InterPro" id="IPR008978">
    <property type="entry name" value="HSP20-like_chaperone"/>
</dbReference>
<dbReference type="OrthoDB" id="10261079at2759"/>
<dbReference type="GO" id="GO:0046872">
    <property type="term" value="F:metal ion binding"/>
    <property type="evidence" value="ECO:0007669"/>
    <property type="project" value="UniProtKB-KW"/>
</dbReference>
<keyword evidence="2" id="KW-0677">Repeat</keyword>
<feature type="domain" description="CHORD" evidence="6">
    <location>
        <begin position="3"/>
        <end position="62"/>
    </location>
</feature>
<keyword evidence="3" id="KW-0862">Zinc</keyword>
<dbReference type="SUPFAM" id="SSF49764">
    <property type="entry name" value="HSP20-like chaperones"/>
    <property type="match status" value="1"/>
</dbReference>
<sequence>MRCYNKGCGVEFSEEDDGPESCIHHPGDPVFHDAYKGWSCCKKRTTDFTEFLNIPGCKKSHHNPEKPVEAPKVEGTGNSEPDQEKDEEIIVEPPRQPDPTFIEERPSKDEPMQELHTKIGQSLKAALSKLDLNKTSDKEAQKQAIEVTVGTPCKNTSCGKSYQGEHSNTERCMYHPGSAIFHEGMKYWSCCKIKTSDFDNFMAQPGCSTGDHRWLETEEEKAQKVACRYDWHQTGSFAVISIYCKSTRPEYTSIKANRVHLSVDICFDNGKNRFQKDFTLEGVIDPSKSSVQLLGTKTEIKLKKAEPISWKTYEI</sequence>
<evidence type="ECO:0000256" key="3">
    <source>
        <dbReference type="ARBA" id="ARBA00022833"/>
    </source>
</evidence>
<protein>
    <submittedName>
        <fullName evidence="7">Cysteine and histidine-rich domain-containing protein 1</fullName>
    </submittedName>
</protein>
<evidence type="ECO:0000313" key="8">
    <source>
        <dbReference type="Proteomes" id="UP001152320"/>
    </source>
</evidence>
<dbReference type="PROSITE" id="PS51401">
    <property type="entry name" value="CHORD"/>
    <property type="match status" value="2"/>
</dbReference>
<feature type="compositionally biased region" description="Basic and acidic residues" evidence="4">
    <location>
        <begin position="102"/>
        <end position="114"/>
    </location>
</feature>
<keyword evidence="1" id="KW-0479">Metal-binding</keyword>
<accession>A0A9Q1GVE7</accession>
<feature type="domain" description="CS" evidence="5">
    <location>
        <begin position="224"/>
        <end position="314"/>
    </location>
</feature>
<dbReference type="InterPro" id="IPR007051">
    <property type="entry name" value="CHORD_dom"/>
</dbReference>
<dbReference type="InterPro" id="IPR039790">
    <property type="entry name" value="CHRD1"/>
</dbReference>
<dbReference type="Gene3D" id="4.10.1130.20">
    <property type="match status" value="2"/>
</dbReference>
<dbReference type="Gene3D" id="2.60.40.790">
    <property type="match status" value="1"/>
</dbReference>